<proteinExistence type="inferred from homology"/>
<dbReference type="AlphaFoldDB" id="A0A7M1XHZ0"/>
<comment type="function">
    <text evidence="1">Involved in DNA recombination.</text>
</comment>
<keyword evidence="7" id="KW-1133">Transmembrane helix</keyword>
<accession>A0A7M1XHZ0</accession>
<feature type="coiled-coil region" evidence="5">
    <location>
        <begin position="113"/>
        <end position="140"/>
    </location>
</feature>
<sequence length="386" mass="43764">METALLILSIVILLLMVVLIILLLFRKPKESNYVDHSKEMFDYLEKITKVNHESLTEIRKEMNEFKTESRKDISDSYTSLLKLVTDQLNELNKRVEGNLKTGFETNASSMKEVTLALGQITKAQANLDALKDEVTSLNGVLTNNQKRGRFGEIALESILENVYGDTHGLYETQIELSSGNRPDAIVYLPKPDHMVCIDSKFSFTSYSKLFDAKDGEEEHELRQEFKSALKQQVTKIASDYIKPGKTASYAIMFIPSDGIYAFLQSNDDFYHSIIDYARSKNVILTSPSTLQPILANIRMLQVNYEVANNIKGVIAHIQKLRKENEMLLDDWVAFSKSMDSLSKKKGEFDKRVVSLNKKTDALLNEADQSNLLESNGDENDESYQGN</sequence>
<dbReference type="Proteomes" id="UP000593591">
    <property type="component" value="Chromosome"/>
</dbReference>
<comment type="similarity">
    <text evidence="2">Belongs to the RmuC family.</text>
</comment>
<feature type="compositionally biased region" description="Acidic residues" evidence="6">
    <location>
        <begin position="375"/>
        <end position="386"/>
    </location>
</feature>
<keyword evidence="7" id="KW-0472">Membrane</keyword>
<feature type="transmembrane region" description="Helical" evidence="7">
    <location>
        <begin position="6"/>
        <end position="25"/>
    </location>
</feature>
<reference evidence="8 9" key="1">
    <citation type="submission" date="2018-08" db="EMBL/GenBank/DDBJ databases">
        <title>The first complete genome of Treponema rectale (CHPAT), a commensal spirochete of the bovine rectum.</title>
        <authorList>
            <person name="Staton G.J."/>
            <person name="Clegg S.R."/>
            <person name="Carter S.D."/>
            <person name="Radford A.D."/>
            <person name="Darby A."/>
            <person name="Hall N."/>
            <person name="Birtles R.J."/>
            <person name="Evans N.J."/>
        </authorList>
    </citation>
    <scope>NUCLEOTIDE SEQUENCE [LARGE SCALE GENOMIC DNA]</scope>
    <source>
        <strain evidence="8 9">CHPA</strain>
    </source>
</reference>
<dbReference type="KEGG" id="trc:DYE49_00110"/>
<evidence type="ECO:0000256" key="6">
    <source>
        <dbReference type="SAM" id="MobiDB-lite"/>
    </source>
</evidence>
<protein>
    <submittedName>
        <fullName evidence="8">DNA recombination protein RmuC</fullName>
    </submittedName>
</protein>
<dbReference type="PANTHER" id="PTHR30563">
    <property type="entry name" value="DNA RECOMBINATION PROTEIN RMUC"/>
    <property type="match status" value="1"/>
</dbReference>
<dbReference type="GO" id="GO:0006310">
    <property type="term" value="P:DNA recombination"/>
    <property type="evidence" value="ECO:0007669"/>
    <property type="project" value="UniProtKB-KW"/>
</dbReference>
<dbReference type="InterPro" id="IPR003798">
    <property type="entry name" value="DNA_recombination_RmuC"/>
</dbReference>
<feature type="region of interest" description="Disordered" evidence="6">
    <location>
        <begin position="366"/>
        <end position="386"/>
    </location>
</feature>
<keyword evidence="4" id="KW-0233">DNA recombination</keyword>
<evidence type="ECO:0000256" key="4">
    <source>
        <dbReference type="ARBA" id="ARBA00023172"/>
    </source>
</evidence>
<evidence type="ECO:0000313" key="8">
    <source>
        <dbReference type="EMBL" id="QOS38943.1"/>
    </source>
</evidence>
<keyword evidence="7" id="KW-0812">Transmembrane</keyword>
<evidence type="ECO:0000256" key="2">
    <source>
        <dbReference type="ARBA" id="ARBA00009840"/>
    </source>
</evidence>
<organism evidence="8 9">
    <name type="scientific">Treponema rectale</name>
    <dbReference type="NCBI Taxonomy" id="744512"/>
    <lineage>
        <taxon>Bacteria</taxon>
        <taxon>Pseudomonadati</taxon>
        <taxon>Spirochaetota</taxon>
        <taxon>Spirochaetia</taxon>
        <taxon>Spirochaetales</taxon>
        <taxon>Treponemataceae</taxon>
        <taxon>Treponema</taxon>
    </lineage>
</organism>
<keyword evidence="3 5" id="KW-0175">Coiled coil</keyword>
<evidence type="ECO:0000256" key="5">
    <source>
        <dbReference type="SAM" id="Coils"/>
    </source>
</evidence>
<gene>
    <name evidence="8" type="ORF">DYE49_00110</name>
</gene>
<evidence type="ECO:0000313" key="9">
    <source>
        <dbReference type="Proteomes" id="UP000593591"/>
    </source>
</evidence>
<evidence type="ECO:0000256" key="3">
    <source>
        <dbReference type="ARBA" id="ARBA00023054"/>
    </source>
</evidence>
<dbReference type="Pfam" id="PF02646">
    <property type="entry name" value="RmuC"/>
    <property type="match status" value="1"/>
</dbReference>
<name>A0A7M1XHZ0_9SPIR</name>
<dbReference type="EMBL" id="CP031517">
    <property type="protein sequence ID" value="QOS38943.1"/>
    <property type="molecule type" value="Genomic_DNA"/>
</dbReference>
<evidence type="ECO:0000256" key="1">
    <source>
        <dbReference type="ARBA" id="ARBA00003416"/>
    </source>
</evidence>
<dbReference type="PANTHER" id="PTHR30563:SF0">
    <property type="entry name" value="DNA RECOMBINATION PROTEIN RMUC"/>
    <property type="match status" value="1"/>
</dbReference>
<evidence type="ECO:0000256" key="7">
    <source>
        <dbReference type="SAM" id="Phobius"/>
    </source>
</evidence>